<feature type="signal peptide" evidence="4">
    <location>
        <begin position="1"/>
        <end position="24"/>
    </location>
</feature>
<dbReference type="SMART" id="SM00856">
    <property type="entry name" value="PMEI"/>
    <property type="match status" value="1"/>
</dbReference>
<dbReference type="GO" id="GO:0004857">
    <property type="term" value="F:enzyme inhibitor activity"/>
    <property type="evidence" value="ECO:0007669"/>
    <property type="project" value="InterPro"/>
</dbReference>
<dbReference type="PANTHER" id="PTHR35357:SF8">
    <property type="entry name" value="OS01G0111000 PROTEIN"/>
    <property type="match status" value="1"/>
</dbReference>
<proteinExistence type="inferred from homology"/>
<accession>A0A9Q0CGT1</accession>
<name>A0A9Q0CGT1_9POAL</name>
<evidence type="ECO:0000256" key="2">
    <source>
        <dbReference type="ARBA" id="ARBA00023157"/>
    </source>
</evidence>
<organism evidence="6 7">
    <name type="scientific">Rhynchospora breviuscula</name>
    <dbReference type="NCBI Taxonomy" id="2022672"/>
    <lineage>
        <taxon>Eukaryota</taxon>
        <taxon>Viridiplantae</taxon>
        <taxon>Streptophyta</taxon>
        <taxon>Embryophyta</taxon>
        <taxon>Tracheophyta</taxon>
        <taxon>Spermatophyta</taxon>
        <taxon>Magnoliopsida</taxon>
        <taxon>Liliopsida</taxon>
        <taxon>Poales</taxon>
        <taxon>Cyperaceae</taxon>
        <taxon>Cyperoideae</taxon>
        <taxon>Rhynchosporeae</taxon>
        <taxon>Rhynchospora</taxon>
    </lineage>
</organism>
<evidence type="ECO:0000256" key="4">
    <source>
        <dbReference type="SAM" id="SignalP"/>
    </source>
</evidence>
<dbReference type="Gene3D" id="1.20.140.40">
    <property type="entry name" value="Invertase/pectin methylesterase inhibitor family protein"/>
    <property type="match status" value="1"/>
</dbReference>
<evidence type="ECO:0000313" key="7">
    <source>
        <dbReference type="Proteomes" id="UP001151287"/>
    </source>
</evidence>
<dbReference type="NCBIfam" id="TIGR01614">
    <property type="entry name" value="PME_inhib"/>
    <property type="match status" value="1"/>
</dbReference>
<reference evidence="6" key="1">
    <citation type="journal article" date="2022" name="Cell">
        <title>Repeat-based holocentromeres influence genome architecture and karyotype evolution.</title>
        <authorList>
            <person name="Hofstatter P.G."/>
            <person name="Thangavel G."/>
            <person name="Lux T."/>
            <person name="Neumann P."/>
            <person name="Vondrak T."/>
            <person name="Novak P."/>
            <person name="Zhang M."/>
            <person name="Costa L."/>
            <person name="Castellani M."/>
            <person name="Scott A."/>
            <person name="Toegelov H."/>
            <person name="Fuchs J."/>
            <person name="Mata-Sucre Y."/>
            <person name="Dias Y."/>
            <person name="Vanzela A.L.L."/>
            <person name="Huettel B."/>
            <person name="Almeida C.C.S."/>
            <person name="Simkova H."/>
            <person name="Souza G."/>
            <person name="Pedrosa-Harand A."/>
            <person name="Macas J."/>
            <person name="Mayer K.F.X."/>
            <person name="Houben A."/>
            <person name="Marques A."/>
        </authorList>
    </citation>
    <scope>NUCLEOTIDE SEQUENCE</scope>
    <source>
        <strain evidence="6">RhyBre1mFocal</strain>
    </source>
</reference>
<dbReference type="InterPro" id="IPR035513">
    <property type="entry name" value="Invertase/methylesterase_inhib"/>
</dbReference>
<dbReference type="CDD" id="cd15795">
    <property type="entry name" value="PMEI-Pla_a_1_like"/>
    <property type="match status" value="1"/>
</dbReference>
<keyword evidence="2" id="KW-1015">Disulfide bond</keyword>
<comment type="similarity">
    <text evidence="3">Belongs to the PMEI family.</text>
</comment>
<dbReference type="EMBL" id="JAMQYH010000003">
    <property type="protein sequence ID" value="KAJ1693543.1"/>
    <property type="molecule type" value="Genomic_DNA"/>
</dbReference>
<comment type="caution">
    <text evidence="6">The sequence shown here is derived from an EMBL/GenBank/DDBJ whole genome shotgun (WGS) entry which is preliminary data.</text>
</comment>
<evidence type="ECO:0000259" key="5">
    <source>
        <dbReference type="SMART" id="SM00856"/>
    </source>
</evidence>
<evidence type="ECO:0000313" key="6">
    <source>
        <dbReference type="EMBL" id="KAJ1693543.1"/>
    </source>
</evidence>
<evidence type="ECO:0000256" key="1">
    <source>
        <dbReference type="ARBA" id="ARBA00022729"/>
    </source>
</evidence>
<dbReference type="SUPFAM" id="SSF101148">
    <property type="entry name" value="Plant invertase/pectin methylesterase inhibitor"/>
    <property type="match status" value="1"/>
</dbReference>
<evidence type="ECO:0000256" key="3">
    <source>
        <dbReference type="ARBA" id="ARBA00038471"/>
    </source>
</evidence>
<feature type="domain" description="Pectinesterase inhibitor" evidence="5">
    <location>
        <begin position="31"/>
        <end position="181"/>
    </location>
</feature>
<dbReference type="Pfam" id="PF04043">
    <property type="entry name" value="PMEI"/>
    <property type="match status" value="1"/>
</dbReference>
<dbReference type="AlphaFoldDB" id="A0A9Q0CGT1"/>
<dbReference type="InterPro" id="IPR006501">
    <property type="entry name" value="Pectinesterase_inhib_dom"/>
</dbReference>
<dbReference type="InterPro" id="IPR034088">
    <property type="entry name" value="Pla_a_1-like"/>
</dbReference>
<gene>
    <name evidence="6" type="ORF">LUZ63_010241</name>
</gene>
<sequence length="187" mass="19820">MNPSIPLLSLLSFLLLSSLPSSLSSNPTTTQTTSPLDHLCNNLGGFYITPDYCFTSFAADSRSRTADYNLLALISLNLTISNATNVKSTINSMLASSTFSSTTPSSEPVHKGLQTCLKLYDDVIASLRWSAQSVSAGRYDGAKEVVEQAVGVPASCDAMPGLPLSKENDGFSRIALLSQAVVSYLAN</sequence>
<dbReference type="Proteomes" id="UP001151287">
    <property type="component" value="Unassembled WGS sequence"/>
</dbReference>
<keyword evidence="1 4" id="KW-0732">Signal</keyword>
<dbReference type="PANTHER" id="PTHR35357">
    <property type="entry name" value="OS02G0537100 PROTEIN"/>
    <property type="match status" value="1"/>
</dbReference>
<dbReference type="OrthoDB" id="773737at2759"/>
<protein>
    <recommendedName>
        <fullName evidence="5">Pectinesterase inhibitor domain-containing protein</fullName>
    </recommendedName>
</protein>
<feature type="chain" id="PRO_5040128574" description="Pectinesterase inhibitor domain-containing protein" evidence="4">
    <location>
        <begin position="25"/>
        <end position="187"/>
    </location>
</feature>
<keyword evidence="7" id="KW-1185">Reference proteome</keyword>